<organism evidence="1 2">
    <name type="scientific">Candidatus Staskawiczbacteria bacterium RIFCSPHIGHO2_02_FULL_42_22</name>
    <dbReference type="NCBI Taxonomy" id="1802207"/>
    <lineage>
        <taxon>Bacteria</taxon>
        <taxon>Candidatus Staskawicziibacteriota</taxon>
    </lineage>
</organism>
<dbReference type="EMBL" id="MHOT01000030">
    <property type="protein sequence ID" value="OGZ67849.1"/>
    <property type="molecule type" value="Genomic_DNA"/>
</dbReference>
<proteinExistence type="predicted"/>
<gene>
    <name evidence="1" type="ORF">A3D44_02945</name>
</gene>
<accession>A0A1G2HZK9</accession>
<protein>
    <submittedName>
        <fullName evidence="1">Uncharacterized protein</fullName>
    </submittedName>
</protein>
<dbReference type="STRING" id="1802207.A3D44_02945"/>
<reference evidence="1 2" key="1">
    <citation type="journal article" date="2016" name="Nat. Commun.">
        <title>Thousands of microbial genomes shed light on interconnected biogeochemical processes in an aquifer system.</title>
        <authorList>
            <person name="Anantharaman K."/>
            <person name="Brown C.T."/>
            <person name="Hug L.A."/>
            <person name="Sharon I."/>
            <person name="Castelle C.J."/>
            <person name="Probst A.J."/>
            <person name="Thomas B.C."/>
            <person name="Singh A."/>
            <person name="Wilkins M.J."/>
            <person name="Karaoz U."/>
            <person name="Brodie E.L."/>
            <person name="Williams K.H."/>
            <person name="Hubbard S.S."/>
            <person name="Banfield J.F."/>
        </authorList>
    </citation>
    <scope>NUCLEOTIDE SEQUENCE [LARGE SCALE GENOMIC DNA]</scope>
</reference>
<name>A0A1G2HZK9_9BACT</name>
<dbReference type="AlphaFoldDB" id="A0A1G2HZK9"/>
<comment type="caution">
    <text evidence="1">The sequence shown here is derived from an EMBL/GenBank/DDBJ whole genome shotgun (WGS) entry which is preliminary data.</text>
</comment>
<evidence type="ECO:0000313" key="2">
    <source>
        <dbReference type="Proteomes" id="UP000178820"/>
    </source>
</evidence>
<sequence length="138" mass="15324">MNVAANFFKKESRSPRGFLPRPLLRAGESVAPPPLPQKNSGGAYHFRFRFLDLCIMFGKIISKACPVGSRSDSFGVCEGFKSGGGHSGVFRPASVLNSIKTPDSIWDFDFRSHASESAFYLISGHWQQVLNRFFLGNY</sequence>
<evidence type="ECO:0000313" key="1">
    <source>
        <dbReference type="EMBL" id="OGZ67849.1"/>
    </source>
</evidence>
<dbReference type="Proteomes" id="UP000178820">
    <property type="component" value="Unassembled WGS sequence"/>
</dbReference>